<keyword evidence="1" id="KW-0805">Transcription regulation</keyword>
<evidence type="ECO:0000313" key="6">
    <source>
        <dbReference type="Proteomes" id="UP000242682"/>
    </source>
</evidence>
<dbReference type="InterPro" id="IPR011991">
    <property type="entry name" value="ArsR-like_HTH"/>
</dbReference>
<name>A0A2P8GCJ2_9BACL</name>
<dbReference type="InterPro" id="IPR019888">
    <property type="entry name" value="Tscrpt_reg_AsnC-like"/>
</dbReference>
<dbReference type="PANTHER" id="PTHR30154:SF34">
    <property type="entry name" value="TRANSCRIPTIONAL REGULATOR AZLB"/>
    <property type="match status" value="1"/>
</dbReference>
<dbReference type="PANTHER" id="PTHR30154">
    <property type="entry name" value="LEUCINE-RESPONSIVE REGULATORY PROTEIN"/>
    <property type="match status" value="1"/>
</dbReference>
<dbReference type="OrthoDB" id="34294at2"/>
<dbReference type="PROSITE" id="PS50956">
    <property type="entry name" value="HTH_ASNC_2"/>
    <property type="match status" value="1"/>
</dbReference>
<dbReference type="SMART" id="SM00344">
    <property type="entry name" value="HTH_ASNC"/>
    <property type="match status" value="1"/>
</dbReference>
<protein>
    <submittedName>
        <fullName evidence="5">AsnC family transcriptional regulator</fullName>
    </submittedName>
</protein>
<dbReference type="GO" id="GO:0043200">
    <property type="term" value="P:response to amino acid"/>
    <property type="evidence" value="ECO:0007669"/>
    <property type="project" value="TreeGrafter"/>
</dbReference>
<proteinExistence type="predicted"/>
<sequence>MGDQVEGIDELDLKILSYLQDDGRMTFKEIAARIGVAERTVRLRVANLKEDGVLSIVGVVSPIKVGLKTMAAIQIVAEQQKIQQCINELMELDEVRFVSLTTGEYQILSEVCVRSQEELGDFVEQKLNNVTGILRMNIILELKIFKNKFNFIRE</sequence>
<dbReference type="PRINTS" id="PR00033">
    <property type="entry name" value="HTHASNC"/>
</dbReference>
<dbReference type="Pfam" id="PF13412">
    <property type="entry name" value="HTH_24"/>
    <property type="match status" value="1"/>
</dbReference>
<dbReference type="InterPro" id="IPR036390">
    <property type="entry name" value="WH_DNA-bd_sf"/>
</dbReference>
<keyword evidence="3" id="KW-0804">Transcription</keyword>
<dbReference type="SUPFAM" id="SSF46785">
    <property type="entry name" value="Winged helix' DNA-binding domain"/>
    <property type="match status" value="1"/>
</dbReference>
<dbReference type="GO" id="GO:0005829">
    <property type="term" value="C:cytosol"/>
    <property type="evidence" value="ECO:0007669"/>
    <property type="project" value="TreeGrafter"/>
</dbReference>
<dbReference type="GO" id="GO:0043565">
    <property type="term" value="F:sequence-specific DNA binding"/>
    <property type="evidence" value="ECO:0007669"/>
    <property type="project" value="InterPro"/>
</dbReference>
<dbReference type="Pfam" id="PF01037">
    <property type="entry name" value="AsnC_trans_reg"/>
    <property type="match status" value="1"/>
</dbReference>
<dbReference type="CDD" id="cd00090">
    <property type="entry name" value="HTH_ARSR"/>
    <property type="match status" value="1"/>
</dbReference>
<dbReference type="Proteomes" id="UP000242682">
    <property type="component" value="Unassembled WGS sequence"/>
</dbReference>
<dbReference type="AlphaFoldDB" id="A0A2P8GCJ2"/>
<dbReference type="InterPro" id="IPR019887">
    <property type="entry name" value="Tscrpt_reg_AsnC/Lrp_C"/>
</dbReference>
<dbReference type="EMBL" id="PYAT01000011">
    <property type="protein sequence ID" value="PSL31700.1"/>
    <property type="molecule type" value="Genomic_DNA"/>
</dbReference>
<keyword evidence="2" id="KW-0238">DNA-binding</keyword>
<dbReference type="Gene3D" id="1.10.10.10">
    <property type="entry name" value="Winged helix-like DNA-binding domain superfamily/Winged helix DNA-binding domain"/>
    <property type="match status" value="1"/>
</dbReference>
<evidence type="ECO:0000259" key="4">
    <source>
        <dbReference type="PROSITE" id="PS50956"/>
    </source>
</evidence>
<evidence type="ECO:0000256" key="2">
    <source>
        <dbReference type="ARBA" id="ARBA00023125"/>
    </source>
</evidence>
<evidence type="ECO:0000256" key="3">
    <source>
        <dbReference type="ARBA" id="ARBA00023163"/>
    </source>
</evidence>
<dbReference type="Gene3D" id="3.30.70.920">
    <property type="match status" value="1"/>
</dbReference>
<dbReference type="SUPFAM" id="SSF54909">
    <property type="entry name" value="Dimeric alpha+beta barrel"/>
    <property type="match status" value="1"/>
</dbReference>
<dbReference type="InterPro" id="IPR036388">
    <property type="entry name" value="WH-like_DNA-bd_sf"/>
</dbReference>
<accession>A0A2P8GCJ2</accession>
<comment type="caution">
    <text evidence="5">The sequence shown here is derived from an EMBL/GenBank/DDBJ whole genome shotgun (WGS) entry which is preliminary data.</text>
</comment>
<dbReference type="InterPro" id="IPR011008">
    <property type="entry name" value="Dimeric_a/b-barrel"/>
</dbReference>
<gene>
    <name evidence="5" type="ORF">B0H99_11183</name>
</gene>
<feature type="domain" description="HTH asnC-type" evidence="4">
    <location>
        <begin position="8"/>
        <end position="68"/>
    </location>
</feature>
<dbReference type="InterPro" id="IPR000485">
    <property type="entry name" value="AsnC-type_HTH_dom"/>
</dbReference>
<evidence type="ECO:0000313" key="5">
    <source>
        <dbReference type="EMBL" id="PSL31700.1"/>
    </source>
</evidence>
<keyword evidence="6" id="KW-1185">Reference proteome</keyword>
<organism evidence="5 6">
    <name type="scientific">Planomicrobium soli</name>
    <dbReference type="NCBI Taxonomy" id="1176648"/>
    <lineage>
        <taxon>Bacteria</taxon>
        <taxon>Bacillati</taxon>
        <taxon>Bacillota</taxon>
        <taxon>Bacilli</taxon>
        <taxon>Bacillales</taxon>
        <taxon>Caryophanaceae</taxon>
        <taxon>Planomicrobium</taxon>
    </lineage>
</organism>
<reference evidence="5 6" key="1">
    <citation type="submission" date="2018-03" db="EMBL/GenBank/DDBJ databases">
        <title>Genomic Encyclopedia of Type Strains, Phase III (KMG-III): the genomes of soil and plant-associated and newly described type strains.</title>
        <authorList>
            <person name="Whitman W."/>
        </authorList>
    </citation>
    <scope>NUCLEOTIDE SEQUENCE [LARGE SCALE GENOMIC DNA]</scope>
    <source>
        <strain evidence="5 6">CGMCC 1.12259</strain>
    </source>
</reference>
<evidence type="ECO:0000256" key="1">
    <source>
        <dbReference type="ARBA" id="ARBA00023015"/>
    </source>
</evidence>
<dbReference type="RefSeq" id="WP_106534280.1">
    <property type="nucleotide sequence ID" value="NZ_PYAT01000011.1"/>
</dbReference>